<comment type="caution">
    <text evidence="2">The sequence shown here is derived from an EMBL/GenBank/DDBJ whole genome shotgun (WGS) entry which is preliminary data.</text>
</comment>
<evidence type="ECO:0000256" key="1">
    <source>
        <dbReference type="SAM" id="Phobius"/>
    </source>
</evidence>
<evidence type="ECO:0000313" key="3">
    <source>
        <dbReference type="Proteomes" id="UP000828251"/>
    </source>
</evidence>
<keyword evidence="1" id="KW-0812">Transmembrane</keyword>
<accession>A0A9D3WFE1</accession>
<keyword evidence="1" id="KW-1133">Transmembrane helix</keyword>
<feature type="transmembrane region" description="Helical" evidence="1">
    <location>
        <begin position="26"/>
        <end position="44"/>
    </location>
</feature>
<keyword evidence="3" id="KW-1185">Reference proteome</keyword>
<dbReference type="AlphaFoldDB" id="A0A9D3WFE1"/>
<name>A0A9D3WFE1_9ROSI</name>
<proteinExistence type="predicted"/>
<protein>
    <submittedName>
        <fullName evidence="2">Uncharacterized protein</fullName>
    </submittedName>
</protein>
<organism evidence="2 3">
    <name type="scientific">Gossypium stocksii</name>
    <dbReference type="NCBI Taxonomy" id="47602"/>
    <lineage>
        <taxon>Eukaryota</taxon>
        <taxon>Viridiplantae</taxon>
        <taxon>Streptophyta</taxon>
        <taxon>Embryophyta</taxon>
        <taxon>Tracheophyta</taxon>
        <taxon>Spermatophyta</taxon>
        <taxon>Magnoliopsida</taxon>
        <taxon>eudicotyledons</taxon>
        <taxon>Gunneridae</taxon>
        <taxon>Pentapetalae</taxon>
        <taxon>rosids</taxon>
        <taxon>malvids</taxon>
        <taxon>Malvales</taxon>
        <taxon>Malvaceae</taxon>
        <taxon>Malvoideae</taxon>
        <taxon>Gossypium</taxon>
    </lineage>
</organism>
<keyword evidence="1" id="KW-0472">Membrane</keyword>
<feature type="transmembrane region" description="Helical" evidence="1">
    <location>
        <begin position="56"/>
        <end position="76"/>
    </location>
</feature>
<sequence length="106" mass="11861">MGILVNGSSLSLRDDHHPLQKSSKGLGVQFIIYLLIILVHLGALEQWSLWSITWRVALGLLHVIGFVLFPITLLVLSNGKDFLVQTSIANCDSSKRINFLFDIFVQ</sequence>
<dbReference type="Proteomes" id="UP000828251">
    <property type="component" value="Unassembled WGS sequence"/>
</dbReference>
<evidence type="ECO:0000313" key="2">
    <source>
        <dbReference type="EMBL" id="KAH1122788.1"/>
    </source>
</evidence>
<gene>
    <name evidence="2" type="ORF">J1N35_005948</name>
</gene>
<dbReference type="EMBL" id="JAIQCV010000002">
    <property type="protein sequence ID" value="KAH1122788.1"/>
    <property type="molecule type" value="Genomic_DNA"/>
</dbReference>
<reference evidence="2 3" key="1">
    <citation type="journal article" date="2021" name="Plant Biotechnol. J.">
        <title>Multi-omics assisted identification of the key and species-specific regulatory components of drought-tolerant mechanisms in Gossypium stocksii.</title>
        <authorList>
            <person name="Yu D."/>
            <person name="Ke L."/>
            <person name="Zhang D."/>
            <person name="Wu Y."/>
            <person name="Sun Y."/>
            <person name="Mei J."/>
            <person name="Sun J."/>
            <person name="Sun Y."/>
        </authorList>
    </citation>
    <scope>NUCLEOTIDE SEQUENCE [LARGE SCALE GENOMIC DNA]</scope>
    <source>
        <strain evidence="3">cv. E1</strain>
        <tissue evidence="2">Leaf</tissue>
    </source>
</reference>